<evidence type="ECO:0000259" key="8">
    <source>
        <dbReference type="Pfam" id="PF04998"/>
    </source>
</evidence>
<dbReference type="AlphaFoldDB" id="A7AXE3"/>
<proteinExistence type="predicted"/>
<dbReference type="Pfam" id="PF04998">
    <property type="entry name" value="RNA_pol_Rpb1_5"/>
    <property type="match status" value="1"/>
</dbReference>
<evidence type="ECO:0000256" key="3">
    <source>
        <dbReference type="ARBA" id="ARBA00022478"/>
    </source>
</evidence>
<organism evidence="9 10">
    <name type="scientific">Babesia bovis</name>
    <dbReference type="NCBI Taxonomy" id="5865"/>
    <lineage>
        <taxon>Eukaryota</taxon>
        <taxon>Sar</taxon>
        <taxon>Alveolata</taxon>
        <taxon>Apicomplexa</taxon>
        <taxon>Aconoidasida</taxon>
        <taxon>Piroplasmida</taxon>
        <taxon>Babesiidae</taxon>
        <taxon>Babesia</taxon>
    </lineage>
</organism>
<reference evidence="10" key="2">
    <citation type="journal article" date="2020" name="Data Brief">
        <title>Transcriptome dataset of Babesia bovis life stages within vertebrate and invertebrate hosts.</title>
        <authorList>
            <person name="Ueti M.W."/>
            <person name="Johnson W.C."/>
            <person name="Kappmeyer L.S."/>
            <person name="Herndon D.R."/>
            <person name="Mousel M.R."/>
            <person name="Reif K.E."/>
            <person name="Taus N.S."/>
            <person name="Ifeonu O.O."/>
            <person name="Silva J.C."/>
            <person name="Suarez C.E."/>
            <person name="Brayton K.A."/>
        </authorList>
    </citation>
    <scope>NUCLEOTIDE SEQUENCE [LARGE SCALE GENOMIC DNA]</scope>
</reference>
<dbReference type="GO" id="GO:0000428">
    <property type="term" value="C:DNA-directed RNA polymerase complex"/>
    <property type="evidence" value="ECO:0007669"/>
    <property type="project" value="UniProtKB-KW"/>
</dbReference>
<reference evidence="10" key="3">
    <citation type="journal article" date="2021" name="Int. J. Parasitol.">
        <title>Comparative analysis of gene expression between Babesia bovis blood stages and kinetes allowed by improved genome annotation.</title>
        <authorList>
            <person name="Ueti M.W."/>
            <person name="Johnson W.C."/>
            <person name="Kappmeyer L.S."/>
            <person name="Herndon D.R."/>
            <person name="Mousel M.R."/>
            <person name="Reif K.E."/>
            <person name="Taus N.S."/>
            <person name="Ifeonu O.O."/>
            <person name="Silva J.C."/>
            <person name="Suarez C.E."/>
            <person name="Brayton K.A."/>
        </authorList>
    </citation>
    <scope>NUCLEOTIDE SEQUENCE [LARGE SCALE GENOMIC DNA]</scope>
</reference>
<accession>A7AXE3</accession>
<dbReference type="PANTHER" id="PTHR19376">
    <property type="entry name" value="DNA-DIRECTED RNA POLYMERASE"/>
    <property type="match status" value="1"/>
</dbReference>
<comment type="caution">
    <text evidence="9">The sequence shown here is derived from an EMBL/GenBank/DDBJ whole genome shotgun (WGS) entry which is preliminary data.</text>
</comment>
<evidence type="ECO:0000256" key="7">
    <source>
        <dbReference type="ARBA" id="ARBA00048552"/>
    </source>
</evidence>
<evidence type="ECO:0000256" key="5">
    <source>
        <dbReference type="ARBA" id="ARBA00022695"/>
    </source>
</evidence>
<dbReference type="InParanoid" id="A7AXE3"/>
<evidence type="ECO:0000313" key="10">
    <source>
        <dbReference type="Proteomes" id="UP000002173"/>
    </source>
</evidence>
<dbReference type="OMA" id="FEYCFIY"/>
<name>A7AXE3_BABBO</name>
<dbReference type="PANTHER" id="PTHR19376:SF54">
    <property type="entry name" value="DNA-DIRECTED RNA POLYMERASE SUBUNIT BETA"/>
    <property type="match status" value="1"/>
</dbReference>
<dbReference type="Proteomes" id="UP000002173">
    <property type="component" value="Unassembled WGS sequence"/>
</dbReference>
<comment type="catalytic activity">
    <reaction evidence="7">
        <text>RNA(n) + a ribonucleoside 5'-triphosphate = RNA(n+1) + diphosphate</text>
        <dbReference type="Rhea" id="RHEA:21248"/>
        <dbReference type="Rhea" id="RHEA-COMP:14527"/>
        <dbReference type="Rhea" id="RHEA-COMP:17342"/>
        <dbReference type="ChEBI" id="CHEBI:33019"/>
        <dbReference type="ChEBI" id="CHEBI:61557"/>
        <dbReference type="ChEBI" id="CHEBI:140395"/>
        <dbReference type="EC" id="2.7.7.6"/>
    </reaction>
</comment>
<dbReference type="STRING" id="5865.A7AXE3"/>
<dbReference type="GO" id="GO:0006351">
    <property type="term" value="P:DNA-templated transcription"/>
    <property type="evidence" value="ECO:0007669"/>
    <property type="project" value="InterPro"/>
</dbReference>
<dbReference type="EC" id="2.7.7.6" evidence="2"/>
<keyword evidence="4" id="KW-0808">Transferase</keyword>
<protein>
    <recommendedName>
        <fullName evidence="2">DNA-directed RNA polymerase</fullName>
        <ecNumber evidence="2">2.7.7.6</ecNumber>
    </recommendedName>
</protein>
<dbReference type="GO" id="GO:0003899">
    <property type="term" value="F:DNA-directed RNA polymerase activity"/>
    <property type="evidence" value="ECO:0007669"/>
    <property type="project" value="UniProtKB-EC"/>
</dbReference>
<evidence type="ECO:0000256" key="2">
    <source>
        <dbReference type="ARBA" id="ARBA00012418"/>
    </source>
</evidence>
<dbReference type="GO" id="GO:0003677">
    <property type="term" value="F:DNA binding"/>
    <property type="evidence" value="ECO:0007669"/>
    <property type="project" value="InterPro"/>
</dbReference>
<sequence>MPNKINKTLKLLSIVELSHLEKHLQELVNISFEYSSIFPFNYNLNSFKFTPLYNIHISTKNIHNFNYLLNLYIEKDNFMSMLFCFTKLKAKLTLNQLLQILTIKGTSSITENCTYLLSNLYYGLNLKDFIYSSFSARNSIIDSSLNTAESGYLTRRLIESLRNVYIKNLYCKTLYKCINYKKNNKQINIPFLCLNNKSVCLKCSDLDYKDISLSGYCKGTISAQALGEPSTQMLLRTFHLGDKPALNSLATEVMYDTSYVEAVFEPLKLDYFAIINVNYNNLSVSNLLFNTYYLHKNNIFNIASTMCFSFAFINCIKILNNVWCMIDCYNKTFNKNITPAKYVKNLFKIKKYFLI</sequence>
<dbReference type="SUPFAM" id="SSF64484">
    <property type="entry name" value="beta and beta-prime subunits of DNA dependent RNA-polymerase"/>
    <property type="match status" value="1"/>
</dbReference>
<evidence type="ECO:0000256" key="6">
    <source>
        <dbReference type="ARBA" id="ARBA00023163"/>
    </source>
</evidence>
<evidence type="ECO:0000256" key="1">
    <source>
        <dbReference type="ARBA" id="ARBA00004026"/>
    </source>
</evidence>
<keyword evidence="10" id="KW-1185">Reference proteome</keyword>
<gene>
    <name evidence="9" type="ORF">BBOV_V000110</name>
</gene>
<comment type="function">
    <text evidence="1">DNA-dependent RNA polymerase catalyzes the transcription of DNA into RNA using the four ribonucleoside triphosphates as substrates.</text>
</comment>
<keyword evidence="5" id="KW-0548">Nucleotidyltransferase</keyword>
<keyword evidence="6" id="KW-0804">Transcription</keyword>
<dbReference type="VEuPathDB" id="PiroplasmaDB:BBOV_V000110"/>
<keyword evidence="3" id="KW-0240">DNA-directed RNA polymerase</keyword>
<dbReference type="InterPro" id="IPR007081">
    <property type="entry name" value="RNA_pol_Rpb1_5"/>
</dbReference>
<dbReference type="InterPro" id="IPR045867">
    <property type="entry name" value="DNA-dir_RpoC_beta_prime"/>
</dbReference>
<reference evidence="9 10" key="1">
    <citation type="journal article" date="2007" name="PLoS Pathog.">
        <title>Genome sequence of Babesia bovis and comparative analysis of apicomplexan hemoprotozoa.</title>
        <authorList>
            <person name="Brayton K.A."/>
            <person name="Lau A.O.T."/>
            <person name="Herndon D.R."/>
            <person name="Hannick L."/>
            <person name="Kappmeyer L.S."/>
            <person name="Berens S.J."/>
            <person name="Bidwell S.L."/>
            <person name="Brown W.C."/>
            <person name="Crabtree J."/>
            <person name="Fadrosh D."/>
            <person name="Feldblum T."/>
            <person name="Forberger H.A."/>
            <person name="Haas B.J."/>
            <person name="Howell J.M."/>
            <person name="Khouri H."/>
            <person name="Koo H."/>
            <person name="Mann D.J."/>
            <person name="Norimine J."/>
            <person name="Paulsen I.T."/>
            <person name="Radune D."/>
            <person name="Ren Q."/>
            <person name="Smith R.K. Jr."/>
            <person name="Suarez C.E."/>
            <person name="White O."/>
            <person name="Wortman J.R."/>
            <person name="Knowles D.P. Jr."/>
            <person name="McElwain T.F."/>
            <person name="Nene V.M."/>
        </authorList>
    </citation>
    <scope>NUCLEOTIDE SEQUENCE [LARGE SCALE GENOMIC DNA]</scope>
    <source>
        <strain evidence="9">T2Bo</strain>
    </source>
</reference>
<dbReference type="EMBL" id="AAXT01000007">
    <property type="protein sequence ID" value="EDO05066.1"/>
    <property type="molecule type" value="Genomic_DNA"/>
</dbReference>
<feature type="domain" description="RNA polymerase Rpb1" evidence="8">
    <location>
        <begin position="123"/>
        <end position="250"/>
    </location>
</feature>
<evidence type="ECO:0000313" key="9">
    <source>
        <dbReference type="EMBL" id="EDO05066.1"/>
    </source>
</evidence>
<evidence type="ECO:0000256" key="4">
    <source>
        <dbReference type="ARBA" id="ARBA00022679"/>
    </source>
</evidence>
<dbReference type="Gene3D" id="6.10.250.2940">
    <property type="match status" value="1"/>
</dbReference>